<dbReference type="AlphaFoldDB" id="A0A645A9K5"/>
<dbReference type="EMBL" id="VSSQ01011269">
    <property type="protein sequence ID" value="MPM46414.1"/>
    <property type="molecule type" value="Genomic_DNA"/>
</dbReference>
<comment type="caution">
    <text evidence="1">The sequence shown here is derived from an EMBL/GenBank/DDBJ whole genome shotgun (WGS) entry which is preliminary data.</text>
</comment>
<sequence length="229" mass="25518">MDASGTNNQYWTIYTKDITSASYAALWAQLIVDGDAIAQQYETQYGKPLEYTYMASLTNSEGVMEFPENNGGVELFWRFTQMAITELDDGDQVVSAVDESLNGPTLGLCSGSKLDNVNNGLTINWVTGLEPYTAFKACDYVYPIKGSDNPAGARLFILFMLGGDDGQSGCLNAFNAIGKWSIRDDFVFDKTPYTAEEVNLKNPDFEDIYSFYPDVKAYWIYWRSLAPST</sequence>
<gene>
    <name evidence="1" type="ORF">SDC9_93114</name>
</gene>
<proteinExistence type="predicted"/>
<accession>A0A645A9K5</accession>
<organism evidence="1">
    <name type="scientific">bioreactor metagenome</name>
    <dbReference type="NCBI Taxonomy" id="1076179"/>
    <lineage>
        <taxon>unclassified sequences</taxon>
        <taxon>metagenomes</taxon>
        <taxon>ecological metagenomes</taxon>
    </lineage>
</organism>
<reference evidence="1" key="1">
    <citation type="submission" date="2019-08" db="EMBL/GenBank/DDBJ databases">
        <authorList>
            <person name="Kucharzyk K."/>
            <person name="Murdoch R.W."/>
            <person name="Higgins S."/>
            <person name="Loffler F."/>
        </authorList>
    </citation>
    <scope>NUCLEOTIDE SEQUENCE</scope>
</reference>
<evidence type="ECO:0000313" key="1">
    <source>
        <dbReference type="EMBL" id="MPM46414.1"/>
    </source>
</evidence>
<name>A0A645A9K5_9ZZZZ</name>
<protein>
    <submittedName>
        <fullName evidence="1">Uncharacterized protein</fullName>
    </submittedName>
</protein>